<accession>A0ABW4XJJ6</accession>
<dbReference type="PANTHER" id="PTHR42738:SF7">
    <property type="entry name" value="HYDROXYMETHYLGLUTARYL-COA LYASE"/>
    <property type="match status" value="1"/>
</dbReference>
<organism evidence="8 9">
    <name type="scientific">Corallincola platygyrae</name>
    <dbReference type="NCBI Taxonomy" id="1193278"/>
    <lineage>
        <taxon>Bacteria</taxon>
        <taxon>Pseudomonadati</taxon>
        <taxon>Pseudomonadota</taxon>
        <taxon>Gammaproteobacteria</taxon>
        <taxon>Alteromonadales</taxon>
        <taxon>Psychromonadaceae</taxon>
        <taxon>Corallincola</taxon>
    </lineage>
</organism>
<dbReference type="EMBL" id="JBHUHT010000009">
    <property type="protein sequence ID" value="MFD2095450.1"/>
    <property type="molecule type" value="Genomic_DNA"/>
</dbReference>
<sequence>MSDRVHLVEVGPRDGLQGETPLPLATRATLIEKLLASGCKQIEVGSFVNPKRVPQMADTDKLFAQLPTNTTARFSALAANSRGLQQAIDANADAVALFTATSDTFCLNNIGMDRQQSLEQFSELASHAKSLDLPVRGYVSTTIACPYEGDTDPADVAELAYSLYRAGCYQISLGDTIGVGTPNKIKRMLQAVLAEIPANAVAVHFHDTYGQALANVCVALEMGIRTVDASVAGLGGCPYAPGASGNLASEELIFLLDGLGMPSGVELPLLVEAGQFISNALNKPPQSRVNLALSAKNSI</sequence>
<proteinExistence type="inferred from homology"/>
<dbReference type="PROSITE" id="PS01062">
    <property type="entry name" value="HMG_COA_LYASE"/>
    <property type="match status" value="1"/>
</dbReference>
<dbReference type="NCBIfam" id="NF004283">
    <property type="entry name" value="PRK05692.1"/>
    <property type="match status" value="1"/>
</dbReference>
<keyword evidence="9" id="KW-1185">Reference proteome</keyword>
<dbReference type="Proteomes" id="UP001597380">
    <property type="component" value="Unassembled WGS sequence"/>
</dbReference>
<gene>
    <name evidence="8" type="ORF">ACFSJ3_05580</name>
</gene>
<evidence type="ECO:0000313" key="8">
    <source>
        <dbReference type="EMBL" id="MFD2095450.1"/>
    </source>
</evidence>
<evidence type="ECO:0000256" key="5">
    <source>
        <dbReference type="ARBA" id="ARBA00023239"/>
    </source>
</evidence>
<evidence type="ECO:0000259" key="7">
    <source>
        <dbReference type="PROSITE" id="PS50991"/>
    </source>
</evidence>
<dbReference type="CDD" id="cd07938">
    <property type="entry name" value="DRE_TIM_HMGL"/>
    <property type="match status" value="1"/>
</dbReference>
<comment type="catalytic activity">
    <reaction evidence="6">
        <text>(3S)-3-hydroxy-3-methylglutaryl-CoA = acetoacetate + acetyl-CoA</text>
        <dbReference type="Rhea" id="RHEA:24404"/>
        <dbReference type="ChEBI" id="CHEBI:13705"/>
        <dbReference type="ChEBI" id="CHEBI:43074"/>
        <dbReference type="ChEBI" id="CHEBI:57288"/>
        <dbReference type="EC" id="4.1.3.4"/>
    </reaction>
</comment>
<dbReference type="InterPro" id="IPR013785">
    <property type="entry name" value="Aldolase_TIM"/>
</dbReference>
<dbReference type="GO" id="GO:0016829">
    <property type="term" value="F:lyase activity"/>
    <property type="evidence" value="ECO:0007669"/>
    <property type="project" value="UniProtKB-KW"/>
</dbReference>
<evidence type="ECO:0000313" key="9">
    <source>
        <dbReference type="Proteomes" id="UP001597380"/>
    </source>
</evidence>
<dbReference type="Gene3D" id="3.20.20.70">
    <property type="entry name" value="Aldolase class I"/>
    <property type="match status" value="1"/>
</dbReference>
<reference evidence="9" key="1">
    <citation type="journal article" date="2019" name="Int. J. Syst. Evol. Microbiol.">
        <title>The Global Catalogue of Microorganisms (GCM) 10K type strain sequencing project: providing services to taxonomists for standard genome sequencing and annotation.</title>
        <authorList>
            <consortium name="The Broad Institute Genomics Platform"/>
            <consortium name="The Broad Institute Genome Sequencing Center for Infectious Disease"/>
            <person name="Wu L."/>
            <person name="Ma J."/>
        </authorList>
    </citation>
    <scope>NUCLEOTIDE SEQUENCE [LARGE SCALE GENOMIC DNA]</scope>
    <source>
        <strain evidence="9">CGMCC 1.10992</strain>
    </source>
</reference>
<name>A0ABW4XJJ6_9GAMM</name>
<dbReference type="InterPro" id="IPR000891">
    <property type="entry name" value="PYR_CT"/>
</dbReference>
<dbReference type="PROSITE" id="PS50991">
    <property type="entry name" value="PYR_CT"/>
    <property type="match status" value="1"/>
</dbReference>
<keyword evidence="4" id="KW-0479">Metal-binding</keyword>
<evidence type="ECO:0000256" key="1">
    <source>
        <dbReference type="ARBA" id="ARBA00005143"/>
    </source>
</evidence>
<comment type="caution">
    <text evidence="8">The sequence shown here is derived from an EMBL/GenBank/DDBJ whole genome shotgun (WGS) entry which is preliminary data.</text>
</comment>
<evidence type="ECO:0000256" key="3">
    <source>
        <dbReference type="ARBA" id="ARBA00012910"/>
    </source>
</evidence>
<evidence type="ECO:0000256" key="2">
    <source>
        <dbReference type="ARBA" id="ARBA00009405"/>
    </source>
</evidence>
<comment type="pathway">
    <text evidence="1">Metabolic intermediate metabolism; (S)-3-hydroxy-3-methylglutaryl-CoA degradation; acetoacetate from (S)-3-hydroxy-3-methylglutaryl-CoA: step 1/1.</text>
</comment>
<feature type="domain" description="Pyruvate carboxyltransferase" evidence="7">
    <location>
        <begin position="5"/>
        <end position="271"/>
    </location>
</feature>
<dbReference type="InterPro" id="IPR000138">
    <property type="entry name" value="HMG_CoA_lyase_AS"/>
</dbReference>
<dbReference type="RefSeq" id="WP_345338618.1">
    <property type="nucleotide sequence ID" value="NZ_BAABLI010000006.1"/>
</dbReference>
<protein>
    <recommendedName>
        <fullName evidence="3">hydroxymethylglutaryl-CoA lyase</fullName>
        <ecNumber evidence="3">4.1.3.4</ecNumber>
    </recommendedName>
</protein>
<dbReference type="InterPro" id="IPR043594">
    <property type="entry name" value="HMGL"/>
</dbReference>
<evidence type="ECO:0000256" key="4">
    <source>
        <dbReference type="ARBA" id="ARBA00022723"/>
    </source>
</evidence>
<dbReference type="PANTHER" id="PTHR42738">
    <property type="entry name" value="HYDROXYMETHYLGLUTARYL-COA LYASE"/>
    <property type="match status" value="1"/>
</dbReference>
<dbReference type="Pfam" id="PF00682">
    <property type="entry name" value="HMGL-like"/>
    <property type="match status" value="1"/>
</dbReference>
<comment type="similarity">
    <text evidence="2">Belongs to the HMG-CoA lyase family.</text>
</comment>
<dbReference type="SUPFAM" id="SSF51569">
    <property type="entry name" value="Aldolase"/>
    <property type="match status" value="1"/>
</dbReference>
<keyword evidence="5 8" id="KW-0456">Lyase</keyword>
<evidence type="ECO:0000256" key="6">
    <source>
        <dbReference type="ARBA" id="ARBA00049877"/>
    </source>
</evidence>
<dbReference type="EC" id="4.1.3.4" evidence="3"/>